<evidence type="ECO:0000256" key="2">
    <source>
        <dbReference type="ARBA" id="ARBA00023024"/>
    </source>
</evidence>
<accession>A0A5P2XCT0</accession>
<feature type="region of interest" description="Disordered" evidence="5">
    <location>
        <begin position="350"/>
        <end position="369"/>
    </location>
</feature>
<dbReference type="InterPro" id="IPR036691">
    <property type="entry name" value="Endo/exonu/phosph_ase_sf"/>
</dbReference>
<dbReference type="InterPro" id="IPR035992">
    <property type="entry name" value="Ricin_B-like_lectins"/>
</dbReference>
<dbReference type="Proteomes" id="UP000326505">
    <property type="component" value="Chromosome"/>
</dbReference>
<feature type="region of interest" description="Disordered" evidence="5">
    <location>
        <begin position="932"/>
        <end position="962"/>
    </location>
</feature>
<keyword evidence="2" id="KW-0146">Chitin degradation</keyword>
<feature type="domain" description="GH18" evidence="6">
    <location>
        <begin position="1410"/>
        <end position="1890"/>
    </location>
</feature>
<dbReference type="Gene3D" id="3.20.20.80">
    <property type="entry name" value="Glycosidases"/>
    <property type="match status" value="2"/>
</dbReference>
<dbReference type="CDD" id="cd06548">
    <property type="entry name" value="GH18_chitinase"/>
    <property type="match status" value="1"/>
</dbReference>
<keyword evidence="1 4" id="KW-0378">Hydrolase</keyword>
<dbReference type="CDD" id="cd00161">
    <property type="entry name" value="beta-trefoil_Ricin-like"/>
    <property type="match status" value="2"/>
</dbReference>
<dbReference type="InterPro" id="IPR017853">
    <property type="entry name" value="GH"/>
</dbReference>
<dbReference type="InterPro" id="IPR009470">
    <property type="entry name" value="Chi_C"/>
</dbReference>
<dbReference type="SUPFAM" id="SSF54556">
    <property type="entry name" value="Chitinase insertion domain"/>
    <property type="match status" value="1"/>
</dbReference>
<evidence type="ECO:0000256" key="4">
    <source>
        <dbReference type="RuleBase" id="RU000489"/>
    </source>
</evidence>
<dbReference type="InterPro" id="IPR011583">
    <property type="entry name" value="Chitinase_II/V-like_cat"/>
</dbReference>
<dbReference type="InterPro" id="IPR050314">
    <property type="entry name" value="Glycosyl_Hydrlase_18"/>
</dbReference>
<dbReference type="PANTHER" id="PTHR11177">
    <property type="entry name" value="CHITINASE"/>
    <property type="match status" value="1"/>
</dbReference>
<dbReference type="Gene3D" id="3.40.50.1110">
    <property type="entry name" value="SGNH hydrolase"/>
    <property type="match status" value="1"/>
</dbReference>
<dbReference type="SUPFAM" id="SSF56219">
    <property type="entry name" value="DNase I-like"/>
    <property type="match status" value="1"/>
</dbReference>
<dbReference type="Pfam" id="PF06483">
    <property type="entry name" value="ChiC"/>
    <property type="match status" value="1"/>
</dbReference>
<feature type="compositionally biased region" description="Basic and acidic residues" evidence="5">
    <location>
        <begin position="359"/>
        <end position="369"/>
    </location>
</feature>
<feature type="region of interest" description="Disordered" evidence="5">
    <location>
        <begin position="1333"/>
        <end position="1384"/>
    </location>
</feature>
<dbReference type="InterPro" id="IPR036514">
    <property type="entry name" value="SGNH_hydro_sf"/>
</dbReference>
<dbReference type="Pfam" id="PF00652">
    <property type="entry name" value="Ricin_B_lectin"/>
    <property type="match status" value="1"/>
</dbReference>
<dbReference type="GO" id="GO:0004553">
    <property type="term" value="F:hydrolase activity, hydrolyzing O-glycosyl compounds"/>
    <property type="evidence" value="ECO:0007669"/>
    <property type="project" value="InterPro"/>
</dbReference>
<feature type="region of interest" description="Disordered" evidence="5">
    <location>
        <begin position="2032"/>
        <end position="2053"/>
    </location>
</feature>
<dbReference type="SUPFAM" id="SSF52266">
    <property type="entry name" value="SGNH hydrolase"/>
    <property type="match status" value="1"/>
</dbReference>
<evidence type="ECO:0000259" key="6">
    <source>
        <dbReference type="PROSITE" id="PS51910"/>
    </source>
</evidence>
<dbReference type="SUPFAM" id="SSF50370">
    <property type="entry name" value="Ricin B-like lectins"/>
    <property type="match status" value="5"/>
</dbReference>
<dbReference type="Pfam" id="PF00704">
    <property type="entry name" value="Glyco_hydro_18"/>
    <property type="match status" value="1"/>
</dbReference>
<feature type="compositionally biased region" description="Polar residues" evidence="5">
    <location>
        <begin position="932"/>
        <end position="941"/>
    </location>
</feature>
<dbReference type="PROSITE" id="PS51642">
    <property type="entry name" value="HEMOPEXIN_2"/>
    <property type="match status" value="2"/>
</dbReference>
<dbReference type="InterPro" id="IPR029070">
    <property type="entry name" value="Chitinase_insertion_sf"/>
</dbReference>
<keyword evidence="2" id="KW-0119">Carbohydrate metabolism</keyword>
<proteinExistence type="predicted"/>
<dbReference type="SUPFAM" id="SSF51445">
    <property type="entry name" value="(Trans)glycosidases"/>
    <property type="match status" value="1"/>
</dbReference>
<dbReference type="SMART" id="SM00120">
    <property type="entry name" value="HX"/>
    <property type="match status" value="3"/>
</dbReference>
<dbReference type="InterPro" id="IPR036375">
    <property type="entry name" value="Hemopexin-like_dom_sf"/>
</dbReference>
<dbReference type="SUPFAM" id="SSF50923">
    <property type="entry name" value="Hemopexin-like domain"/>
    <property type="match status" value="1"/>
</dbReference>
<dbReference type="InterPro" id="IPR001579">
    <property type="entry name" value="Glyco_hydro_18_chit_AS"/>
</dbReference>
<dbReference type="Gene3D" id="2.110.10.10">
    <property type="entry name" value="Hemopexin-like domain"/>
    <property type="match status" value="2"/>
</dbReference>
<dbReference type="GO" id="GO:0008061">
    <property type="term" value="F:chitin binding"/>
    <property type="evidence" value="ECO:0007669"/>
    <property type="project" value="InterPro"/>
</dbReference>
<keyword evidence="3 4" id="KW-0326">Glycosidase</keyword>
<dbReference type="OrthoDB" id="3882626at2"/>
<dbReference type="InterPro" id="IPR001223">
    <property type="entry name" value="Glyco_hydro18_cat"/>
</dbReference>
<dbReference type="PROSITE" id="PS50231">
    <property type="entry name" value="RICIN_B_LECTIN"/>
    <property type="match status" value="3"/>
</dbReference>
<dbReference type="Gene3D" id="2.80.10.50">
    <property type="match status" value="4"/>
</dbReference>
<dbReference type="GO" id="GO:0005975">
    <property type="term" value="P:carbohydrate metabolic process"/>
    <property type="evidence" value="ECO:0007669"/>
    <property type="project" value="InterPro"/>
</dbReference>
<evidence type="ECO:0000256" key="1">
    <source>
        <dbReference type="ARBA" id="ARBA00022801"/>
    </source>
</evidence>
<feature type="region of interest" description="Disordered" evidence="5">
    <location>
        <begin position="2231"/>
        <end position="2250"/>
    </location>
</feature>
<dbReference type="PANTHER" id="PTHR11177:SF308">
    <property type="entry name" value="CHITINASE A"/>
    <property type="match status" value="1"/>
</dbReference>
<dbReference type="KEGG" id="sspb:CP982_17405"/>
<keyword evidence="2" id="KW-0624">Polysaccharide degradation</keyword>
<dbReference type="GO" id="GO:0006032">
    <property type="term" value="P:chitin catabolic process"/>
    <property type="evidence" value="ECO:0007669"/>
    <property type="project" value="UniProtKB-KW"/>
</dbReference>
<feature type="compositionally biased region" description="Basic and acidic residues" evidence="5">
    <location>
        <begin position="1344"/>
        <end position="1355"/>
    </location>
</feature>
<dbReference type="SMART" id="SM00636">
    <property type="entry name" value="Glyco_18"/>
    <property type="match status" value="1"/>
</dbReference>
<dbReference type="SMART" id="SM00458">
    <property type="entry name" value="RICIN"/>
    <property type="match status" value="2"/>
</dbReference>
<reference evidence="7 8" key="1">
    <citation type="submission" date="2017-09" db="EMBL/GenBank/DDBJ databases">
        <authorList>
            <person name="Lee N."/>
            <person name="Cho B.-K."/>
        </authorList>
    </citation>
    <scope>NUCLEOTIDE SEQUENCE [LARGE SCALE GENOMIC DNA]</scope>
    <source>
        <strain evidence="7 8">ATCC 27465</strain>
    </source>
</reference>
<protein>
    <recommendedName>
        <fullName evidence="6">GH18 domain-containing protein</fullName>
    </recommendedName>
</protein>
<dbReference type="PROSITE" id="PS51910">
    <property type="entry name" value="GH18_2"/>
    <property type="match status" value="1"/>
</dbReference>
<dbReference type="CDD" id="cd23451">
    <property type="entry name" value="beta-trefoil_Ricin_laminarinase"/>
    <property type="match status" value="1"/>
</dbReference>
<sequence>MRHPYRPRGAPARQGLAGAVALALLTTLLGALTVTQAPPAVAAMHSYKAVTFNMLNGNRWDESSPVGKDPKVKGKGNLETDILLAEEPDVVALQEIGSYAPCRANAVTRQVESEELDDTEPPIDWEVTKCEAPFEVADDYDLFYLTIGSGNATRNLGLVVREDVPFDDNDNDNVHVIGRADDGNQYDSPKPMLGIKLGGDTWFYTVHGANNDHTRRDQGDTVNRIRAAKADAGNDSWTVLGDFNKKATAWTAAELGGAHVVDSEAATHEAPLPTLAHGKNLDYAISSTAPPADYGGVRLDDVYSDHHAVSFETFCTAGNVVPRSTTTLAKACKKPSAAVSMGDSYISGEGGRWQGNANTRDKGSWGTDRAAEGREVYEKGTDGKDDCHRSDVAEIKGAEISGIPKERRFNIACSGAETKHVIDTEQNGEKPQVQQLAGIAGRYDVDTIALSIGGNDLGFSGIVKGCAVGFELNLGPCAKKAGEQIRRDLERVRKNVVKSIDAIRATMSKAGQSPGSYRLVLQSYPSPLPASADMKYGEENNDRYNKGGCPFYDADADWTREYAITNISTMLRGAAEESGVSFLDLRDALAGHELCAKSTRQASSDHTLAKPLPAEDAEWVRFVSGFTTPGETQEAIHPNAYGQKALSACLTKFAAATGGDTKPWTYTCRGEKGSEPGDVGVSGDPAIEAAVRTADSGSPNQYLFRGHQYARFEEGTDNPLGEVKDIAAGWSSLNGTPFASGFDAAFEAEKYGKRQLILFRGDQYVRVEIPMNGTDDSLAKGPMSITTGFKLFEGTPFATGVDAAVEIGDDRIMLFRGGQMAIFKLDIDGTGDKWVMEPRAISEGLPVLKGTGFESGIGTAMQRTVYDPEPNGSDVYLINGAQALRLYLDEDLSKSKVEKGPMPVTEMWPSLKGSIFSGEGPRSPRSVRISSWTRNLGSDNGTNRDRVLQRHGPRSEWVSTGPDNASTGRWYITGDLKEDGELETTIRNQTGRYLQGDGGKSRQWASVTDTPRVWKIKGTHRGNLYRITTDDEKWCLSAESFSDDWGFLEPCVGDTRTNHLWYIDNADVTITPRPQPIDRTGPLKSAKDDLVADVDNGNTEPGTRVKALAPKDDPAQKWWARSTPKGWQLISALDGAPVLAHDTDKHEARLAKDDDGDRAQLWQAEDAGDGWTRLRNGGRCLTAGGADETLGVKDCASGDAGQRWKATGLTPDKPKERSGEIVGLSGKCLDVKSGSNENGTPVQIWDCNNSEAQKWTLPGDGTVRALDKCLDVASSGTANGTLTQLWNCNGSSAQQWRPGENKELRNPGSDKCLDVPSSVAENGRQTQIWNCNGSEAQKWTLPDASRDDDQGKDGDAGDPYDDAEPVRDDKPAASGDCRPDGMAKTAGVNTPYCDVYDEQGREWLGNGRSRRVVGYFTGWRTGAKGDPKYLVGNIPWTKVTHINYAFAHIKDDKISVGDTSDPKNPATGMTWPGNPRAEMDDSLPYKGHFNLLNKYKKRHPSVKTLISVGGWAETREFYSMATHADGSVNQGGIDTFADSVVDFLQRYGFDGVDIDYEYPTALPKTGNPKDWDVADPRRKGLTKGYNALMKTLREKLDRAGADKGRYFQLTSAGSSSGYLVRGLDAGKAFQYQDFVNVMSYDLHGSWNKYVGPQAPLYDDGKDNELADAGVYDDQKADTKDFQKHGYFNTDWAYHYYRGALPAGRINLGLPYYTRGWRDVQGGQDGLWGTSSLPQQGDCPLGTGGRGGHSDCGMGAEGIDNIWHDIEDGKEVAAGSNPLWHAKNLQRGTAPGYLKSYGLDTTQQRNKLRGDYAEKYSSELEAPWLWNADKKVFLSTENERSIDAKAEYVKDNGIGGVMLWELAGDYAERPGGEYGMGYDLTTRLDKAMRAAGPYGSTKAGQGRTLPRQVIDADVELVDFPTGKDDFYPLQPKLRITNNSGQSLGQGTEISFDIPTSAPPVIKDGDYKEMPIIKPGRTGPNQGGLKADFHRVTIELDYCQDIPPGKSLDIDVKYYLPITGPANTTVKIGDKEYGVTGDQRRGTDTVEPPAPAAGGCPAVDWKPGKTYTPAAGRLWGAFDKGDKGWQFEYQQMNMDHFPDQSRVHLVSPSTTNPNQFWQVKDVGDGWYTIGNGDRCLTATDPGKDLATRDCGDGEQQRWRFVPVNDDGTEGSPGGPKHGKLFKLRAATGQEAEAANGDNDHETHILTGDPKRATGAYVKHDGFYWYAQWYTTTEPGKAEADGSRPWKKLGPTP</sequence>
<feature type="compositionally biased region" description="Basic and acidic residues" evidence="5">
    <location>
        <begin position="1364"/>
        <end position="1381"/>
    </location>
</feature>
<feature type="compositionally biased region" description="Basic and acidic residues" evidence="5">
    <location>
        <begin position="2032"/>
        <end position="2042"/>
    </location>
</feature>
<evidence type="ECO:0000256" key="5">
    <source>
        <dbReference type="SAM" id="MobiDB-lite"/>
    </source>
</evidence>
<organism evidence="7 8">
    <name type="scientific">Streptomyces spectabilis</name>
    <dbReference type="NCBI Taxonomy" id="68270"/>
    <lineage>
        <taxon>Bacteria</taxon>
        <taxon>Bacillati</taxon>
        <taxon>Actinomycetota</taxon>
        <taxon>Actinomycetes</taxon>
        <taxon>Kitasatosporales</taxon>
        <taxon>Streptomycetaceae</taxon>
        <taxon>Streptomyces</taxon>
    </lineage>
</organism>
<evidence type="ECO:0000313" key="8">
    <source>
        <dbReference type="Proteomes" id="UP000326505"/>
    </source>
</evidence>
<evidence type="ECO:0000256" key="3">
    <source>
        <dbReference type="ARBA" id="ARBA00023295"/>
    </source>
</evidence>
<gene>
    <name evidence="7" type="ORF">CP982_17405</name>
</gene>
<dbReference type="PROSITE" id="PS01095">
    <property type="entry name" value="GH18_1"/>
    <property type="match status" value="1"/>
</dbReference>
<dbReference type="InterPro" id="IPR000772">
    <property type="entry name" value="Ricin_B_lectin"/>
</dbReference>
<dbReference type="EMBL" id="CP023690">
    <property type="protein sequence ID" value="QEV60282.1"/>
    <property type="molecule type" value="Genomic_DNA"/>
</dbReference>
<dbReference type="InterPro" id="IPR018487">
    <property type="entry name" value="Hemopexin-like_repeat"/>
</dbReference>
<name>A0A5P2XCT0_STRST</name>
<dbReference type="Gene3D" id="3.10.50.10">
    <property type="match status" value="1"/>
</dbReference>
<evidence type="ECO:0000313" key="7">
    <source>
        <dbReference type="EMBL" id="QEV60282.1"/>
    </source>
</evidence>
<dbReference type="Gene3D" id="3.60.10.10">
    <property type="entry name" value="Endonuclease/exonuclease/phosphatase"/>
    <property type="match status" value="1"/>
</dbReference>